<reference evidence="1" key="1">
    <citation type="submission" date="2021-01" db="EMBL/GenBank/DDBJ databases">
        <title>Genomic Encyclopedia of Type Strains, Phase IV (KMG-IV): sequencing the most valuable type-strain genomes for metagenomic binning, comparative biology and taxonomic classification.</title>
        <authorList>
            <person name="Goeker M."/>
        </authorList>
    </citation>
    <scope>NUCLEOTIDE SEQUENCE</scope>
    <source>
        <strain evidence="1">DSM 25523</strain>
    </source>
</reference>
<sequence>MNLQLSVTKGGTSVSLSLENTSNEYVNEAVNKIFSFFGNSELTVEPTISTNQNIKKGEVPRSKTIEKINSERTLMQPLAEKLSAALGITAPDDAPKEQPAEGVVESSKEDINEAVEGRWPYSKYRDGKEYFKCRYYCRCGHKANHYIEEDRKTVSCFQCKTTLGVREATEYEQQKLQTRFMATEPVEQVINNQQEPSEEQESEWKLRKCLSVKQCRACGETIAQGERFDTYYQKGKTRTIVCPECFEQNHSVSEKSA</sequence>
<dbReference type="EMBL" id="JAFBEB010000022">
    <property type="protein sequence ID" value="MBM7592210.1"/>
    <property type="molecule type" value="Genomic_DNA"/>
</dbReference>
<accession>A0A938Y6M0</accession>
<comment type="caution">
    <text evidence="1">The sequence shown here is derived from an EMBL/GenBank/DDBJ whole genome shotgun (WGS) entry which is preliminary data.</text>
</comment>
<gene>
    <name evidence="1" type="ORF">JOD01_003872</name>
</gene>
<dbReference type="Proteomes" id="UP000717624">
    <property type="component" value="Unassembled WGS sequence"/>
</dbReference>
<proteinExistence type="predicted"/>
<evidence type="ECO:0000313" key="2">
    <source>
        <dbReference type="Proteomes" id="UP000717624"/>
    </source>
</evidence>
<name>A0A938Y6M0_9BACL</name>
<dbReference type="AlphaFoldDB" id="A0A938Y6M0"/>
<organism evidence="1 2">
    <name type="scientific">Brevibacillus fulvus</name>
    <dbReference type="NCBI Taxonomy" id="1125967"/>
    <lineage>
        <taxon>Bacteria</taxon>
        <taxon>Bacillati</taxon>
        <taxon>Bacillota</taxon>
        <taxon>Bacilli</taxon>
        <taxon>Bacillales</taxon>
        <taxon>Paenibacillaceae</taxon>
        <taxon>Brevibacillus</taxon>
    </lineage>
</organism>
<keyword evidence="2" id="KW-1185">Reference proteome</keyword>
<evidence type="ECO:0000313" key="1">
    <source>
        <dbReference type="EMBL" id="MBM7592210.1"/>
    </source>
</evidence>
<dbReference type="RefSeq" id="WP_204519978.1">
    <property type="nucleotide sequence ID" value="NZ_JAFBEB010000022.1"/>
</dbReference>
<protein>
    <submittedName>
        <fullName evidence="1">Uncharacterized protein</fullName>
    </submittedName>
</protein>